<comment type="caution">
    <text evidence="2">The sequence shown here is derived from an EMBL/GenBank/DDBJ whole genome shotgun (WGS) entry which is preliminary data.</text>
</comment>
<dbReference type="Pfam" id="PF21588">
    <property type="entry name" value="AP5B1_middle"/>
    <property type="match status" value="1"/>
</dbReference>
<keyword evidence="3" id="KW-1185">Reference proteome</keyword>
<dbReference type="Proteomes" id="UP000245119">
    <property type="component" value="Linkage Group LG13"/>
</dbReference>
<dbReference type="InterPro" id="IPR038741">
    <property type="entry name" value="AP5B1"/>
</dbReference>
<gene>
    <name evidence="2" type="ORF">C0Q70_20649</name>
</gene>
<proteinExistence type="predicted"/>
<reference evidence="2 3" key="1">
    <citation type="submission" date="2018-04" db="EMBL/GenBank/DDBJ databases">
        <title>The genome of golden apple snail Pomacea canaliculata provides insight into stress tolerance and invasive adaptation.</title>
        <authorList>
            <person name="Liu C."/>
            <person name="Liu B."/>
            <person name="Ren Y."/>
            <person name="Zhang Y."/>
            <person name="Wang H."/>
            <person name="Li S."/>
            <person name="Jiang F."/>
            <person name="Yin L."/>
            <person name="Zhang G."/>
            <person name="Qian W."/>
            <person name="Fan W."/>
        </authorList>
    </citation>
    <scope>NUCLEOTIDE SEQUENCE [LARGE SCALE GENOMIC DNA]</scope>
    <source>
        <strain evidence="2">SZHN2017</strain>
        <tissue evidence="2">Muscle</tissue>
    </source>
</reference>
<evidence type="ECO:0000313" key="2">
    <source>
        <dbReference type="EMBL" id="PVD20155.1"/>
    </source>
</evidence>
<feature type="domain" description="AP5B1 middle" evidence="1">
    <location>
        <begin position="172"/>
        <end position="535"/>
    </location>
</feature>
<evidence type="ECO:0000313" key="3">
    <source>
        <dbReference type="Proteomes" id="UP000245119"/>
    </source>
</evidence>
<accession>A0A2T7NG75</accession>
<dbReference type="GO" id="GO:0016197">
    <property type="term" value="P:endosomal transport"/>
    <property type="evidence" value="ECO:0007669"/>
    <property type="project" value="InterPro"/>
</dbReference>
<dbReference type="GO" id="GO:0030119">
    <property type="term" value="C:AP-type membrane coat adaptor complex"/>
    <property type="evidence" value="ECO:0007669"/>
    <property type="project" value="TreeGrafter"/>
</dbReference>
<name>A0A2T7NG75_POMCA</name>
<dbReference type="AlphaFoldDB" id="A0A2T7NG75"/>
<dbReference type="PANTHER" id="PTHR34033">
    <property type="entry name" value="AP-5 COMPLEX SUBUNIT BETA-1"/>
    <property type="match status" value="1"/>
</dbReference>
<sequence length="750" mass="85397">MASPKRRIQTSSTDWRKLLSNIHRNTTTGTVDKLFEDDYFAFELIKTLHEDSVDVTVKMDFLSILEQYGSDHVDTNSLDQVVSLLLDLLRDYRSHMEDLRFVSQLLLTTTTFVLQNDLMGLLLGYRDRLVKLVREERTDIFQDYASLLAAVLTNLAAQLAEPKSISAEDIVPHLSFLMDNSFLFTPEGLWPIVLSVVALVKSTVHVAPTIFKPLMLHNMATFDPCLFHMDLYIQEEFHGEILTKEEESMLQRRLVSNIQLLSLPPALRLLLLQWLKPQMKPVSINSEAELNTNVVARIIQQHMHPSVFDSLDIHIDKLTIWVGSLPVGQDQGLINDIHYLKRLTLTTGNEQVAVGLYRVLYASLQHHKTQAVANIILKITQDLVVDYPHLIPVILDFLLAVKENIGERVIYMDALSSLHSQVLNSTKEEVLSQFRFFLQVLSIAAQQQDISQIKTLRFLLGLVRCARDQSKCTWELGTSILATCRSMLLHHSTSCFYYEMGELLLEMMISFTDSEISNRARLQYSLLTNACDEKIREVLGAKLLGGNAFSQNITSLLSGSLHPPMRTEIIYIDEPLISWKGRLENYYNNLSNLRTELIAHYLVSLDESMDDNQIFAITFEVDVGTEVFEEMKKKVDLAIQLVPKLPKPCELRTNAVFFTENYNTVSCPMVPLQLTFIDLALPVPWEQLGVTSVQEKHLVFDALWKRFTTATKIADGIESLQVVKCIRSKLRETWGSFHLPDLNGNDGNIS</sequence>
<dbReference type="EMBL" id="PZQS01000013">
    <property type="protein sequence ID" value="PVD20155.1"/>
    <property type="molecule type" value="Genomic_DNA"/>
</dbReference>
<dbReference type="PANTHER" id="PTHR34033:SF1">
    <property type="entry name" value="AP-5 COMPLEX SUBUNIT BETA-1"/>
    <property type="match status" value="1"/>
</dbReference>
<dbReference type="InterPro" id="IPR048979">
    <property type="entry name" value="AP5B1_middle"/>
</dbReference>
<organism evidence="2 3">
    <name type="scientific">Pomacea canaliculata</name>
    <name type="common">Golden apple snail</name>
    <dbReference type="NCBI Taxonomy" id="400727"/>
    <lineage>
        <taxon>Eukaryota</taxon>
        <taxon>Metazoa</taxon>
        <taxon>Spiralia</taxon>
        <taxon>Lophotrochozoa</taxon>
        <taxon>Mollusca</taxon>
        <taxon>Gastropoda</taxon>
        <taxon>Caenogastropoda</taxon>
        <taxon>Architaenioglossa</taxon>
        <taxon>Ampullarioidea</taxon>
        <taxon>Ampullariidae</taxon>
        <taxon>Pomacea</taxon>
    </lineage>
</organism>
<protein>
    <recommendedName>
        <fullName evidence="1">AP5B1 middle domain-containing protein</fullName>
    </recommendedName>
</protein>
<evidence type="ECO:0000259" key="1">
    <source>
        <dbReference type="Pfam" id="PF21588"/>
    </source>
</evidence>
<dbReference type="OrthoDB" id="646197at2759"/>